<proteinExistence type="predicted"/>
<feature type="domain" description="PTS EIIA type-1" evidence="13">
    <location>
        <begin position="637"/>
        <end position="745"/>
    </location>
</feature>
<accession>A0A449AF34</accession>
<evidence type="ECO:0000256" key="8">
    <source>
        <dbReference type="ARBA" id="ARBA00022777"/>
    </source>
</evidence>
<feature type="transmembrane region" description="Helical" evidence="12">
    <location>
        <begin position="155"/>
        <end position="173"/>
    </location>
</feature>
<protein>
    <submittedName>
        <fullName evidence="16">PTS system, glucose/glucosamine/beta-glucoside-specific, IICBA component</fullName>
        <ecNumber evidence="16">2.7.1.69</ecNumber>
    </submittedName>
</protein>
<feature type="domain" description="PTS EIIC type-1" evidence="15">
    <location>
        <begin position="21"/>
        <end position="493"/>
    </location>
</feature>
<evidence type="ECO:0000256" key="2">
    <source>
        <dbReference type="ARBA" id="ARBA00022448"/>
    </source>
</evidence>
<keyword evidence="9 12" id="KW-1133">Transmembrane helix</keyword>
<evidence type="ECO:0000259" key="15">
    <source>
        <dbReference type="PROSITE" id="PS51103"/>
    </source>
</evidence>
<evidence type="ECO:0000256" key="7">
    <source>
        <dbReference type="ARBA" id="ARBA00022692"/>
    </source>
</evidence>
<dbReference type="Pfam" id="PF00367">
    <property type="entry name" value="PTS_EIIB"/>
    <property type="match status" value="1"/>
</dbReference>
<dbReference type="InterPro" id="IPR036878">
    <property type="entry name" value="Glu_permease_IIB"/>
</dbReference>
<organism evidence="16 17">
    <name type="scientific">Mycoplasmopsis bovirhinis</name>
    <dbReference type="NCBI Taxonomy" id="29553"/>
    <lineage>
        <taxon>Bacteria</taxon>
        <taxon>Bacillati</taxon>
        <taxon>Mycoplasmatota</taxon>
        <taxon>Mycoplasmoidales</taxon>
        <taxon>Metamycoplasmataceae</taxon>
        <taxon>Mycoplasmopsis</taxon>
    </lineage>
</organism>
<feature type="active site" description="Phosphocysteine intermediate; for EIIB activity" evidence="11">
    <location>
        <position position="542"/>
    </location>
</feature>
<dbReference type="SUPFAM" id="SSF51261">
    <property type="entry name" value="Duplicated hybrid motif"/>
    <property type="match status" value="1"/>
</dbReference>
<evidence type="ECO:0000256" key="12">
    <source>
        <dbReference type="SAM" id="Phobius"/>
    </source>
</evidence>
<evidence type="ECO:0000259" key="13">
    <source>
        <dbReference type="PROSITE" id="PS51093"/>
    </source>
</evidence>
<dbReference type="SUPFAM" id="SSF55604">
    <property type="entry name" value="Glucose permease domain IIB"/>
    <property type="match status" value="1"/>
</dbReference>
<dbReference type="GO" id="GO:0016301">
    <property type="term" value="F:kinase activity"/>
    <property type="evidence" value="ECO:0007669"/>
    <property type="project" value="UniProtKB-KW"/>
</dbReference>
<dbReference type="RefSeq" id="WP_129621788.1">
    <property type="nucleotide sequence ID" value="NZ_LR214972.1"/>
</dbReference>
<evidence type="ECO:0000259" key="14">
    <source>
        <dbReference type="PROSITE" id="PS51098"/>
    </source>
</evidence>
<dbReference type="InterPro" id="IPR013013">
    <property type="entry name" value="PTS_EIIC_1"/>
</dbReference>
<dbReference type="Pfam" id="PF02378">
    <property type="entry name" value="PTS_EIIC"/>
    <property type="match status" value="1"/>
</dbReference>
<dbReference type="AlphaFoldDB" id="A0A449AF34"/>
<dbReference type="NCBIfam" id="TIGR00830">
    <property type="entry name" value="PTBA"/>
    <property type="match status" value="1"/>
</dbReference>
<sequence length="772" mass="82743">MSITGFFKSKSSVASDNSKKGNLRQVLSKISGAFMLPISVMSIAGLFLGVGAAIASNSSASGAIKFGNLIQALGDPVFSALPLLFAIAFVIAFTDEAGVAVFATIIGYLVFVAVQQVFITVNKTETEAVILFEGGGRGKAELVKIVGKSLGFTSLQTSVFGGIAVGMFVQFLYNKFHTIQLPQIISFFGGKRFVALVTIPAMALLAFVFLIFWPWVGVVLNKFGALLGQTSYGFDSLIFGYIERSLIPFGLHHVFYAPLWYTSVGGDAGATIEAGLKAAAGDGVIINGANTAAILKDYAADKSAFQGDSTAALKLLKYGNFIDYTLNGKEVKVPLFTFLQNNGMKIGRFADGKFSGMMFGLPAAAAAMVVAAPKENRKVALGTVFPAALTSFMTGVTEPIEFTFLFLSPLLFWGFHAGMMAISFWLANLSGVHIPMAFSGGVLDMVLYGVVPLQKGTNFWWPLVIGLAYLPIYFFGFWFFIKWQNLETPGRGKTIKLFTKKDYLAAKDNKSKVDAKTEVDPQVAAIIEGYGGVDNIVAFNNCASRLRYDIKDLSKVSEEKLKAAGAVAIKVEGTNHVQAIMGPVAEQLNSKIKSQISLIKPEKTEAPAEVKNEDRCNEIKLYSPAKGTLVDLAQVQDGVFSDKLLGDGFAIKVGETGKVDIYSPINGKVTVAYPTKHAFGIISKCGKLSLLIHIGVDTVKLDGLGFTSFVDVDQEVKQGDKLSTVDLDTLKANGISKTDVIVVALSESEMKNVILNNEVSSVDQNTLVGKVL</sequence>
<dbReference type="Proteomes" id="UP000289952">
    <property type="component" value="Chromosome"/>
</dbReference>
<keyword evidence="8" id="KW-0418">Kinase</keyword>
<evidence type="ECO:0000256" key="1">
    <source>
        <dbReference type="ARBA" id="ARBA00004651"/>
    </source>
</evidence>
<feature type="transmembrane region" description="Helical" evidence="12">
    <location>
        <begin position="434"/>
        <end position="453"/>
    </location>
</feature>
<keyword evidence="3" id="KW-1003">Cell membrane</keyword>
<evidence type="ECO:0000256" key="5">
    <source>
        <dbReference type="ARBA" id="ARBA00022679"/>
    </source>
</evidence>
<feature type="transmembrane region" description="Helical" evidence="12">
    <location>
        <begin position="193"/>
        <end position="216"/>
    </location>
</feature>
<feature type="transmembrane region" description="Helical" evidence="12">
    <location>
        <begin position="33"/>
        <end position="56"/>
    </location>
</feature>
<dbReference type="InterPro" id="IPR003352">
    <property type="entry name" value="PTS_EIIC"/>
</dbReference>
<feature type="transmembrane region" description="Helical" evidence="12">
    <location>
        <begin position="100"/>
        <end position="119"/>
    </location>
</feature>
<keyword evidence="10 12" id="KW-0472">Membrane</keyword>
<evidence type="ECO:0000256" key="3">
    <source>
        <dbReference type="ARBA" id="ARBA00022475"/>
    </source>
</evidence>
<keyword evidence="2" id="KW-0813">Transport</keyword>
<dbReference type="InterPro" id="IPR050429">
    <property type="entry name" value="PTS_Glucose_EIICBA"/>
</dbReference>
<dbReference type="GO" id="GO:0090563">
    <property type="term" value="F:protein-phosphocysteine-sugar phosphotransferase activity"/>
    <property type="evidence" value="ECO:0007669"/>
    <property type="project" value="TreeGrafter"/>
</dbReference>
<dbReference type="EMBL" id="LR214972">
    <property type="protein sequence ID" value="VEU63565.1"/>
    <property type="molecule type" value="Genomic_DNA"/>
</dbReference>
<dbReference type="GO" id="GO:0005886">
    <property type="term" value="C:plasma membrane"/>
    <property type="evidence" value="ECO:0007669"/>
    <property type="project" value="UniProtKB-SubCell"/>
</dbReference>
<comment type="subcellular location">
    <subcellularLocation>
        <location evidence="1">Cell membrane</location>
        <topology evidence="1">Multi-pass membrane protein</topology>
    </subcellularLocation>
</comment>
<evidence type="ECO:0000256" key="4">
    <source>
        <dbReference type="ARBA" id="ARBA00022597"/>
    </source>
</evidence>
<keyword evidence="7 12" id="KW-0812">Transmembrane</keyword>
<evidence type="ECO:0000256" key="9">
    <source>
        <dbReference type="ARBA" id="ARBA00022989"/>
    </source>
</evidence>
<evidence type="ECO:0000256" key="10">
    <source>
        <dbReference type="ARBA" id="ARBA00023136"/>
    </source>
</evidence>
<feature type="transmembrane region" description="Helical" evidence="12">
    <location>
        <begin position="354"/>
        <end position="372"/>
    </location>
</feature>
<dbReference type="PROSITE" id="PS51093">
    <property type="entry name" value="PTS_EIIA_TYPE_1"/>
    <property type="match status" value="1"/>
</dbReference>
<name>A0A449AF34_9BACT</name>
<dbReference type="Pfam" id="PF00358">
    <property type="entry name" value="PTS_EIIA_1"/>
    <property type="match status" value="1"/>
</dbReference>
<evidence type="ECO:0000256" key="6">
    <source>
        <dbReference type="ARBA" id="ARBA00022683"/>
    </source>
</evidence>
<dbReference type="EC" id="2.7.1.69" evidence="16"/>
<dbReference type="PANTHER" id="PTHR30009">
    <property type="entry name" value="CYTOCHROME C-TYPE SYNTHESIS PROTEIN AND PTS TRANSMEMBRANE COMPONENT"/>
    <property type="match status" value="1"/>
</dbReference>
<feature type="transmembrane region" description="Helical" evidence="12">
    <location>
        <begin position="402"/>
        <end position="427"/>
    </location>
</feature>
<feature type="transmembrane region" description="Helical" evidence="12">
    <location>
        <begin position="76"/>
        <end position="93"/>
    </location>
</feature>
<keyword evidence="6" id="KW-0598">Phosphotransferase system</keyword>
<evidence type="ECO:0000313" key="17">
    <source>
        <dbReference type="Proteomes" id="UP000289952"/>
    </source>
</evidence>
<reference evidence="16 17" key="1">
    <citation type="submission" date="2019-01" db="EMBL/GenBank/DDBJ databases">
        <authorList>
            <consortium name="Pathogen Informatics"/>
        </authorList>
    </citation>
    <scope>NUCLEOTIDE SEQUENCE [LARGE SCALE GENOMIC DNA]</scope>
    <source>
        <strain evidence="16 17">NCTC10118</strain>
    </source>
</reference>
<dbReference type="Gene3D" id="2.70.70.10">
    <property type="entry name" value="Glucose Permease (Domain IIA)"/>
    <property type="match status" value="1"/>
</dbReference>
<dbReference type="CDD" id="cd00212">
    <property type="entry name" value="PTS_IIB_glc"/>
    <property type="match status" value="1"/>
</dbReference>
<dbReference type="Gene3D" id="3.30.1360.60">
    <property type="entry name" value="Glucose permease domain IIB"/>
    <property type="match status" value="1"/>
</dbReference>
<feature type="transmembrane region" description="Helical" evidence="12">
    <location>
        <begin position="459"/>
        <end position="481"/>
    </location>
</feature>
<keyword evidence="17" id="KW-1185">Reference proteome</keyword>
<dbReference type="InterPro" id="IPR001127">
    <property type="entry name" value="PTS_EIIA_1_perm"/>
</dbReference>
<dbReference type="InterPro" id="IPR018113">
    <property type="entry name" value="PTrfase_EIIB_Cys"/>
</dbReference>
<dbReference type="GO" id="GO:0008982">
    <property type="term" value="F:protein-N(PI)-phosphohistidine-sugar phosphotransferase activity"/>
    <property type="evidence" value="ECO:0007669"/>
    <property type="project" value="InterPro"/>
</dbReference>
<dbReference type="InterPro" id="IPR001996">
    <property type="entry name" value="PTS_IIB_1"/>
</dbReference>
<dbReference type="PROSITE" id="PS51098">
    <property type="entry name" value="PTS_EIIB_TYPE_1"/>
    <property type="match status" value="1"/>
</dbReference>
<feature type="domain" description="PTS EIIB type-1" evidence="14">
    <location>
        <begin position="520"/>
        <end position="602"/>
    </location>
</feature>
<keyword evidence="4" id="KW-0762">Sugar transport</keyword>
<dbReference type="PROSITE" id="PS51103">
    <property type="entry name" value="PTS_EIIC_TYPE_1"/>
    <property type="match status" value="1"/>
</dbReference>
<dbReference type="GO" id="GO:0009401">
    <property type="term" value="P:phosphoenolpyruvate-dependent sugar phosphotransferase system"/>
    <property type="evidence" value="ECO:0007669"/>
    <property type="project" value="UniProtKB-KW"/>
</dbReference>
<dbReference type="PANTHER" id="PTHR30009:SF20">
    <property type="entry name" value="PTS SYSTEM GLUCOSE-SPECIFIC EIICB COMPONENT-RELATED"/>
    <property type="match status" value="1"/>
</dbReference>
<evidence type="ECO:0000313" key="16">
    <source>
        <dbReference type="EMBL" id="VEU63565.1"/>
    </source>
</evidence>
<dbReference type="InterPro" id="IPR011055">
    <property type="entry name" value="Dup_hybrid_motif"/>
</dbReference>
<gene>
    <name evidence="16" type="primary">ptsG</name>
    <name evidence="16" type="ORF">NCTC10118_00608</name>
</gene>
<dbReference type="OrthoDB" id="9764327at2"/>
<evidence type="ECO:0000256" key="11">
    <source>
        <dbReference type="PROSITE-ProRule" id="PRU00421"/>
    </source>
</evidence>
<keyword evidence="5 16" id="KW-0808">Transferase</keyword>